<dbReference type="SFLD" id="SFLDS00005">
    <property type="entry name" value="Isoprenoid_Synthase_Type_I"/>
    <property type="match status" value="1"/>
</dbReference>
<dbReference type="PROSITE" id="PS00723">
    <property type="entry name" value="POLYPRENYL_SYNTHASE_1"/>
    <property type="match status" value="1"/>
</dbReference>
<gene>
    <name evidence="8" type="ORF">QPX54_11170</name>
</gene>
<dbReference type="Gene3D" id="1.10.600.10">
    <property type="entry name" value="Farnesyl Diphosphate Synthase"/>
    <property type="match status" value="1"/>
</dbReference>
<evidence type="ECO:0000256" key="7">
    <source>
        <dbReference type="RuleBase" id="RU004466"/>
    </source>
</evidence>
<dbReference type="PROSITE" id="PS00444">
    <property type="entry name" value="POLYPRENYL_SYNTHASE_2"/>
    <property type="match status" value="1"/>
</dbReference>
<dbReference type="AlphaFoldDB" id="A0AAP4BV81"/>
<dbReference type="GO" id="GO:0046872">
    <property type="term" value="F:metal ion binding"/>
    <property type="evidence" value="ECO:0007669"/>
    <property type="project" value="UniProtKB-KW"/>
</dbReference>
<evidence type="ECO:0000256" key="3">
    <source>
        <dbReference type="ARBA" id="ARBA00006706"/>
    </source>
</evidence>
<organism evidence="8 9">
    <name type="scientific">Corynebacterium propinquum</name>
    <dbReference type="NCBI Taxonomy" id="43769"/>
    <lineage>
        <taxon>Bacteria</taxon>
        <taxon>Bacillati</taxon>
        <taxon>Actinomycetota</taxon>
        <taxon>Actinomycetes</taxon>
        <taxon>Mycobacteriales</taxon>
        <taxon>Corynebacteriaceae</taxon>
        <taxon>Corynebacterium</taxon>
    </lineage>
</organism>
<dbReference type="InterPro" id="IPR000092">
    <property type="entry name" value="Polyprenyl_synt"/>
</dbReference>
<dbReference type="InterPro" id="IPR008949">
    <property type="entry name" value="Isoprenoid_synthase_dom_sf"/>
</dbReference>
<comment type="similarity">
    <text evidence="3 7">Belongs to the FPP/GGPP synthase family.</text>
</comment>
<evidence type="ECO:0000313" key="9">
    <source>
        <dbReference type="Proteomes" id="UP001226160"/>
    </source>
</evidence>
<dbReference type="Proteomes" id="UP001226160">
    <property type="component" value="Unassembled WGS sequence"/>
</dbReference>
<name>A0AAP4BV81_9CORY</name>
<dbReference type="PANTHER" id="PTHR12001:SF85">
    <property type="entry name" value="SHORT CHAIN ISOPRENYL DIPHOSPHATE SYNTHASE"/>
    <property type="match status" value="1"/>
</dbReference>
<protein>
    <submittedName>
        <fullName evidence="8">Polyprenyl synthetase family protein</fullName>
    </submittedName>
</protein>
<comment type="pathway">
    <text evidence="2">Isoprenoid biosynthesis.</text>
</comment>
<dbReference type="PANTHER" id="PTHR12001">
    <property type="entry name" value="GERANYLGERANYL PYROPHOSPHATE SYNTHASE"/>
    <property type="match status" value="1"/>
</dbReference>
<dbReference type="InterPro" id="IPR033749">
    <property type="entry name" value="Polyprenyl_synt_CS"/>
</dbReference>
<dbReference type="Pfam" id="PF00348">
    <property type="entry name" value="polyprenyl_synt"/>
    <property type="match status" value="1"/>
</dbReference>
<comment type="cofactor">
    <cofactor evidence="1">
        <name>Mg(2+)</name>
        <dbReference type="ChEBI" id="CHEBI:18420"/>
    </cofactor>
</comment>
<keyword evidence="5" id="KW-0479">Metal-binding</keyword>
<sequence length="375" mass="40829">MAFELRDQNEPFLALEQLPDAAHGALEDFFASRRRELSHIGAPVTQAIDYLERFVLDGGKRIRPLYLWAGFCGAQATGLTASSGAGEDHDAVIRAAASLELIQACALIHDDILDASETRRGKPAVHRQVADEHDAQGLLGDAGHFGTSVAILLGDMALAWADDMFRESGISPQALLRAQQPWHHMRQEVIGGQMLDISIEAHADESRTLAANVNRFKTAAYTIERPLHLGAAIGGGSEELITAFRGYGRDIGIAFQLRDDLLGVFGDPEVTGKPAGDDLREGKRTELIALTLSRADERDPHAAADLRRLLGTTSDPADINRMREIITTSGAVDEIERDIDQLRESGLAQLRAVSLRDDVRANLESLAIKATRRHS</sequence>
<dbReference type="RefSeq" id="WP_284590037.1">
    <property type="nucleotide sequence ID" value="NZ_JASNVP010000015.1"/>
</dbReference>
<evidence type="ECO:0000256" key="4">
    <source>
        <dbReference type="ARBA" id="ARBA00022679"/>
    </source>
</evidence>
<dbReference type="GO" id="GO:0008299">
    <property type="term" value="P:isoprenoid biosynthetic process"/>
    <property type="evidence" value="ECO:0007669"/>
    <property type="project" value="InterPro"/>
</dbReference>
<dbReference type="GO" id="GO:0004659">
    <property type="term" value="F:prenyltransferase activity"/>
    <property type="evidence" value="ECO:0007669"/>
    <property type="project" value="InterPro"/>
</dbReference>
<dbReference type="CDD" id="cd00685">
    <property type="entry name" value="Trans_IPPS_HT"/>
    <property type="match status" value="1"/>
</dbReference>
<keyword evidence="6" id="KW-0460">Magnesium</keyword>
<evidence type="ECO:0000256" key="2">
    <source>
        <dbReference type="ARBA" id="ARBA00005128"/>
    </source>
</evidence>
<evidence type="ECO:0000256" key="5">
    <source>
        <dbReference type="ARBA" id="ARBA00022723"/>
    </source>
</evidence>
<dbReference type="SUPFAM" id="SSF48576">
    <property type="entry name" value="Terpenoid synthases"/>
    <property type="match status" value="1"/>
</dbReference>
<evidence type="ECO:0000313" key="8">
    <source>
        <dbReference type="EMBL" id="MDK4327060.1"/>
    </source>
</evidence>
<reference evidence="8" key="1">
    <citation type="submission" date="2023-05" db="EMBL/GenBank/DDBJ databases">
        <title>Metabolic capabilities are highly conserved among human nasal-associated Corynebacterium species in pangenomic analyses.</title>
        <authorList>
            <person name="Tran T.H."/>
            <person name="Roberts A.Q."/>
            <person name="Escapa I.F."/>
            <person name="Gao W."/>
            <person name="Conlan S."/>
            <person name="Kong H."/>
            <person name="Segre J.A."/>
            <person name="Kelly M.S."/>
            <person name="Lemon K.P."/>
        </authorList>
    </citation>
    <scope>NUCLEOTIDE SEQUENCE</scope>
    <source>
        <strain evidence="8">KPL2654</strain>
    </source>
</reference>
<evidence type="ECO:0000256" key="6">
    <source>
        <dbReference type="ARBA" id="ARBA00022842"/>
    </source>
</evidence>
<evidence type="ECO:0000256" key="1">
    <source>
        <dbReference type="ARBA" id="ARBA00001946"/>
    </source>
</evidence>
<dbReference type="SFLD" id="SFLDG01017">
    <property type="entry name" value="Polyprenyl_Transferase_Like"/>
    <property type="match status" value="1"/>
</dbReference>
<comment type="caution">
    <text evidence="8">The sequence shown here is derived from an EMBL/GenBank/DDBJ whole genome shotgun (WGS) entry which is preliminary data.</text>
</comment>
<accession>A0AAP4BV81</accession>
<keyword evidence="4 7" id="KW-0808">Transferase</keyword>
<dbReference type="EMBL" id="JASNVP010000015">
    <property type="protein sequence ID" value="MDK4327060.1"/>
    <property type="molecule type" value="Genomic_DNA"/>
</dbReference>
<proteinExistence type="inferred from homology"/>